<dbReference type="EMBL" id="CP000829">
    <property type="protein sequence ID" value="ACI61499.1"/>
    <property type="molecule type" value="Genomic_DNA"/>
</dbReference>
<sequence length="631" mass="73565">MDFLTSLLKTYEKAELADLVDHQKRNNEPVLLPIYHTSLKSNGKNIISVKLDKDGQFHKAEFMADKQMIIFPVTADSVARSGSHPAPHPLVDKFAYYSAEMGQSQYDSFHKQLNNWIDYCEEGDVKRFLTIVQQFILKPEFLTLILDSLIGPDYQHNQLKVTFCDATGKEKLIDLSACFLEFSIDQFQGFKNESVSTFKTLHQSYISFVEANREKLGICNISGREEQLTDKHRGLMGNAKIISVSNKREAYKGRFREREDVFSVGYETSEKIHLMLKYLLENKNTSTWLGSSQYLINWFSDDLTNDSRLDIVSPIFDDGLEEDDDDDTPPVITLATEDNKRIGKSFIKGQKLFANDATYYVAILNKTSNGRIALKYFRQLQASQLLTNLNKWQETYSWESRSKFGKSRLRTPTFHDILNVSYGVDRDRFLELDNDNFKSDQIQKLVASLIDGKPMPQSIVKKLGNNVKERHRYRKHWYQVEQVCLAILHKQNGEEFSPMLDHTNQNRSYLFGRLLAIFELIETLRYGLDGNNNDRITNAERYWTAYTGQPTKLMMLLENKIKPYEEPLKLNRRGSWMKLEKEKEEILELLNPLLETETMEKPLDYRFIFGYYAEKNYYYTKQNTEVTESEE</sequence>
<name>A0A0H3BZ45_STRPZ</name>
<dbReference type="Proteomes" id="UP000001039">
    <property type="component" value="Chromosome"/>
</dbReference>
<proteinExistence type="predicted"/>
<organism evidence="1 2">
    <name type="scientific">Streptococcus pyogenes serotype M49 (strain NZ131)</name>
    <dbReference type="NCBI Taxonomy" id="471876"/>
    <lineage>
        <taxon>Bacteria</taxon>
        <taxon>Bacillati</taxon>
        <taxon>Bacillota</taxon>
        <taxon>Bacilli</taxon>
        <taxon>Lactobacillales</taxon>
        <taxon>Streptococcaceae</taxon>
        <taxon>Streptococcus</taxon>
    </lineage>
</organism>
<gene>
    <name evidence="1" type="ordered locus">Spy49_1211c</name>
</gene>
<evidence type="ECO:0008006" key="3">
    <source>
        <dbReference type="Google" id="ProtNLM"/>
    </source>
</evidence>
<evidence type="ECO:0000313" key="1">
    <source>
        <dbReference type="EMBL" id="ACI61499.1"/>
    </source>
</evidence>
<dbReference type="Pfam" id="PF09709">
    <property type="entry name" value="Cas_Csd1"/>
    <property type="match status" value="1"/>
</dbReference>
<protein>
    <recommendedName>
        <fullName evidence="3">CRISPR-associated protein, Csd1 family</fullName>
    </recommendedName>
</protein>
<reference evidence="1 2" key="1">
    <citation type="journal article" date="2008" name="J. Bacteriol.">
        <title>Genome sequence of a nephritogenic and highly transformable M49 strain of Streptococcus pyogenes.</title>
        <authorList>
            <person name="McShan W.M."/>
            <person name="Ferretti J.J."/>
            <person name="Karasawa T."/>
            <person name="Suvorov A.N."/>
            <person name="Lin S."/>
            <person name="Qin B."/>
            <person name="Jia H."/>
            <person name="Kenton S."/>
            <person name="Najar F."/>
            <person name="Wu H."/>
            <person name="Scott J."/>
            <person name="Roe B.A."/>
            <person name="Savic D.J."/>
        </authorList>
    </citation>
    <scope>NUCLEOTIDE SEQUENCE [LARGE SCALE GENOMIC DNA]</scope>
    <source>
        <strain evidence="1 2">NZ131</strain>
    </source>
</reference>
<dbReference type="HOGENOM" id="CLU_016417_0_0_9"/>
<evidence type="ECO:0000313" key="2">
    <source>
        <dbReference type="Proteomes" id="UP000001039"/>
    </source>
</evidence>
<dbReference type="NCBIfam" id="TIGR01863">
    <property type="entry name" value="cas_Csd1"/>
    <property type="match status" value="1"/>
</dbReference>
<accession>A0A0H3BZ45</accession>
<dbReference type="InterPro" id="IPR010144">
    <property type="entry name" value="CRISPR-assoc_prot_Csd1-typ"/>
</dbReference>
<dbReference type="AlphaFoldDB" id="A0A0H3BZ45"/>
<dbReference type="KEGG" id="soz:Spy49_1211c"/>